<proteinExistence type="predicted"/>
<dbReference type="EMBL" id="BAABWU010000016">
    <property type="protein sequence ID" value="GAA6197939.1"/>
    <property type="molecule type" value="Genomic_DNA"/>
</dbReference>
<name>A0ABQ0AQ18_9RHOB</name>
<evidence type="ECO:0000313" key="2">
    <source>
        <dbReference type="Proteomes" id="UP001441944"/>
    </source>
</evidence>
<evidence type="ECO:0000313" key="1">
    <source>
        <dbReference type="EMBL" id="GAA6197939.1"/>
    </source>
</evidence>
<accession>A0ABQ0AQ18</accession>
<keyword evidence="2" id="KW-1185">Reference proteome</keyword>
<sequence length="77" mass="8646">MLQTDRKAVLYRWKPGKIAYFPKVFRFPGAVGVKIKISPESTMNAALRGDSVYIGALFGDPLEQPFFIEEPLSAKKN</sequence>
<organism evidence="1 2">
    <name type="scientific">Pseudophaeobacter arcticus</name>
    <dbReference type="NCBI Taxonomy" id="385492"/>
    <lineage>
        <taxon>Bacteria</taxon>
        <taxon>Pseudomonadati</taxon>
        <taxon>Pseudomonadota</taxon>
        <taxon>Alphaproteobacteria</taxon>
        <taxon>Rhodobacterales</taxon>
        <taxon>Paracoccaceae</taxon>
        <taxon>Pseudophaeobacter</taxon>
    </lineage>
</organism>
<dbReference type="RefSeq" id="WP_353401736.1">
    <property type="nucleotide sequence ID" value="NZ_BAABWU010000016.1"/>
</dbReference>
<protein>
    <submittedName>
        <fullName evidence="1">Uncharacterized protein</fullName>
    </submittedName>
</protein>
<reference evidence="1 2" key="1">
    <citation type="submission" date="2024-04" db="EMBL/GenBank/DDBJ databases">
        <title>Draft genome sequence of Pseudophaeobacter arcticus NBRC 116598.</title>
        <authorList>
            <person name="Miyakawa T."/>
            <person name="Kusuya Y."/>
            <person name="Miura T."/>
        </authorList>
    </citation>
    <scope>NUCLEOTIDE SEQUENCE [LARGE SCALE GENOMIC DNA]</scope>
    <source>
        <strain evidence="1 2">SU-CL00105</strain>
    </source>
</reference>
<dbReference type="Proteomes" id="UP001441944">
    <property type="component" value="Unassembled WGS sequence"/>
</dbReference>
<gene>
    <name evidence="1" type="ORF">NBRC116598_33840</name>
</gene>
<comment type="caution">
    <text evidence="1">The sequence shown here is derived from an EMBL/GenBank/DDBJ whole genome shotgun (WGS) entry which is preliminary data.</text>
</comment>